<gene>
    <name evidence="5" type="ORF">FJZ00_03770</name>
</gene>
<evidence type="ECO:0000313" key="6">
    <source>
        <dbReference type="Proteomes" id="UP000703893"/>
    </source>
</evidence>
<dbReference type="AlphaFoldDB" id="A0A937X4W3"/>
<comment type="caution">
    <text evidence="5">The sequence shown here is derived from an EMBL/GenBank/DDBJ whole genome shotgun (WGS) entry which is preliminary data.</text>
</comment>
<dbReference type="GO" id="GO:0045892">
    <property type="term" value="P:negative regulation of DNA-templated transcription"/>
    <property type="evidence" value="ECO:0007669"/>
    <property type="project" value="InterPro"/>
</dbReference>
<dbReference type="Pfam" id="PF03965">
    <property type="entry name" value="Penicillinase_R"/>
    <property type="match status" value="1"/>
</dbReference>
<dbReference type="InterPro" id="IPR005650">
    <property type="entry name" value="BlaI_family"/>
</dbReference>
<evidence type="ECO:0000256" key="3">
    <source>
        <dbReference type="ARBA" id="ARBA00023125"/>
    </source>
</evidence>
<evidence type="ECO:0000256" key="2">
    <source>
        <dbReference type="ARBA" id="ARBA00023015"/>
    </source>
</evidence>
<accession>A0A937X4W3</accession>
<proteinExistence type="inferred from homology"/>
<evidence type="ECO:0000313" key="5">
    <source>
        <dbReference type="EMBL" id="MBM3274245.1"/>
    </source>
</evidence>
<dbReference type="GO" id="GO:0003677">
    <property type="term" value="F:DNA binding"/>
    <property type="evidence" value="ECO:0007669"/>
    <property type="project" value="UniProtKB-KW"/>
</dbReference>
<keyword evidence="2" id="KW-0805">Transcription regulation</keyword>
<dbReference type="Gene3D" id="1.10.10.10">
    <property type="entry name" value="Winged helix-like DNA-binding domain superfamily/Winged helix DNA-binding domain"/>
    <property type="match status" value="1"/>
</dbReference>
<name>A0A937X4W3_9BACT</name>
<evidence type="ECO:0000256" key="4">
    <source>
        <dbReference type="ARBA" id="ARBA00023163"/>
    </source>
</evidence>
<comment type="similarity">
    <text evidence="1">Belongs to the BlaI transcriptional regulatory family.</text>
</comment>
<dbReference type="Proteomes" id="UP000703893">
    <property type="component" value="Unassembled WGS sequence"/>
</dbReference>
<sequence length="151" mass="16105">MANDGDQATAAPDITVFRTGKPGLRKVLGDLEADIMTAVWNRGAASCVTVRDILGDLQGSRGSAYTTVMTVMGVLVKKGLLVSHKAGLAHQYQATCTEAEFTDAAVGRVVRELLADFSGPALAHFSQAIDPAQGDEFWLERIRDARAREGT</sequence>
<keyword evidence="3" id="KW-0238">DNA-binding</keyword>
<dbReference type="InterPro" id="IPR036390">
    <property type="entry name" value="WH_DNA-bd_sf"/>
</dbReference>
<keyword evidence="4" id="KW-0804">Transcription</keyword>
<reference evidence="5 6" key="1">
    <citation type="submission" date="2019-03" db="EMBL/GenBank/DDBJ databases">
        <title>Lake Tanganyika Metagenome-Assembled Genomes (MAGs).</title>
        <authorList>
            <person name="Tran P."/>
        </authorList>
    </citation>
    <scope>NUCLEOTIDE SEQUENCE [LARGE SCALE GENOMIC DNA]</scope>
    <source>
        <strain evidence="5">K_DeepCast_65m_m2_236</strain>
    </source>
</reference>
<dbReference type="EMBL" id="VGJX01000161">
    <property type="protein sequence ID" value="MBM3274245.1"/>
    <property type="molecule type" value="Genomic_DNA"/>
</dbReference>
<protein>
    <submittedName>
        <fullName evidence="5">BlaI/MecI/CopY family transcriptional regulator</fullName>
    </submittedName>
</protein>
<evidence type="ECO:0000256" key="1">
    <source>
        <dbReference type="ARBA" id="ARBA00011046"/>
    </source>
</evidence>
<dbReference type="SUPFAM" id="SSF46785">
    <property type="entry name" value="Winged helix' DNA-binding domain"/>
    <property type="match status" value="1"/>
</dbReference>
<dbReference type="InterPro" id="IPR036388">
    <property type="entry name" value="WH-like_DNA-bd_sf"/>
</dbReference>
<organism evidence="5 6">
    <name type="scientific">Candidatus Tanganyikabacteria bacterium</name>
    <dbReference type="NCBI Taxonomy" id="2961651"/>
    <lineage>
        <taxon>Bacteria</taxon>
        <taxon>Bacillati</taxon>
        <taxon>Candidatus Sericytochromatia</taxon>
        <taxon>Candidatus Tanganyikabacteria</taxon>
    </lineage>
</organism>